<dbReference type="InterPro" id="IPR002771">
    <property type="entry name" value="Multi_antbiot-R_MarC"/>
</dbReference>
<evidence type="ECO:0000256" key="5">
    <source>
        <dbReference type="ARBA" id="ARBA00022989"/>
    </source>
</evidence>
<dbReference type="HOGENOM" id="CLU_079909_0_0_3"/>
<feature type="transmembrane region" description="Helical" evidence="7">
    <location>
        <begin position="6"/>
        <end position="24"/>
    </location>
</feature>
<name>A2C8H9_PROM3</name>
<dbReference type="BioCyc" id="PMAR59922:G1G80-935-MONOMER"/>
<gene>
    <name evidence="8" type="ordered locus">P9303_10401</name>
</gene>
<dbReference type="Proteomes" id="UP000002274">
    <property type="component" value="Chromosome"/>
</dbReference>
<evidence type="ECO:0000256" key="1">
    <source>
        <dbReference type="ARBA" id="ARBA00004651"/>
    </source>
</evidence>
<feature type="transmembrane region" description="Helical" evidence="7">
    <location>
        <begin position="170"/>
        <end position="193"/>
    </location>
</feature>
<dbReference type="GO" id="GO:0005886">
    <property type="term" value="C:plasma membrane"/>
    <property type="evidence" value="ECO:0007669"/>
    <property type="project" value="UniProtKB-SubCell"/>
</dbReference>
<dbReference type="AlphaFoldDB" id="A2C8H9"/>
<feature type="transmembrane region" description="Helical" evidence="7">
    <location>
        <begin position="110"/>
        <end position="129"/>
    </location>
</feature>
<keyword evidence="5 7" id="KW-1133">Transmembrane helix</keyword>
<feature type="transmembrane region" description="Helical" evidence="7">
    <location>
        <begin position="36"/>
        <end position="55"/>
    </location>
</feature>
<evidence type="ECO:0000256" key="6">
    <source>
        <dbReference type="ARBA" id="ARBA00023136"/>
    </source>
</evidence>
<comment type="subcellular location">
    <subcellularLocation>
        <location evidence="7">Cell inner membrane</location>
        <topology evidence="7">Multi-pass membrane protein</topology>
    </subcellularLocation>
    <subcellularLocation>
        <location evidence="1">Cell membrane</location>
        <topology evidence="1">Multi-pass membrane protein</topology>
    </subcellularLocation>
</comment>
<feature type="transmembrane region" description="Helical" evidence="7">
    <location>
        <begin position="61"/>
        <end position="83"/>
    </location>
</feature>
<dbReference type="KEGG" id="pmf:P9303_10401"/>
<dbReference type="EMBL" id="CP000554">
    <property type="protein sequence ID" value="ABM77789.1"/>
    <property type="molecule type" value="Genomic_DNA"/>
</dbReference>
<dbReference type="RefSeq" id="WP_011825693.1">
    <property type="nucleotide sequence ID" value="NC_008820.1"/>
</dbReference>
<dbReference type="PANTHER" id="PTHR33508:SF1">
    <property type="entry name" value="UPF0056 MEMBRANE PROTEIN YHCE"/>
    <property type="match status" value="1"/>
</dbReference>
<evidence type="ECO:0000256" key="3">
    <source>
        <dbReference type="ARBA" id="ARBA00022475"/>
    </source>
</evidence>
<evidence type="ECO:0000256" key="7">
    <source>
        <dbReference type="RuleBase" id="RU362048"/>
    </source>
</evidence>
<evidence type="ECO:0000256" key="2">
    <source>
        <dbReference type="ARBA" id="ARBA00009784"/>
    </source>
</evidence>
<dbReference type="Pfam" id="PF01914">
    <property type="entry name" value="MarC"/>
    <property type="match status" value="1"/>
</dbReference>
<keyword evidence="4 7" id="KW-0812">Transmembrane</keyword>
<organism evidence="8 9">
    <name type="scientific">Prochlorococcus marinus (strain MIT 9303)</name>
    <dbReference type="NCBI Taxonomy" id="59922"/>
    <lineage>
        <taxon>Bacteria</taxon>
        <taxon>Bacillati</taxon>
        <taxon>Cyanobacteriota</taxon>
        <taxon>Cyanophyceae</taxon>
        <taxon>Synechococcales</taxon>
        <taxon>Prochlorococcaceae</taxon>
        <taxon>Prochlorococcus</taxon>
    </lineage>
</organism>
<accession>A2C8H9</accession>
<feature type="transmembrane region" description="Helical" evidence="7">
    <location>
        <begin position="141"/>
        <end position="158"/>
    </location>
</feature>
<protein>
    <recommendedName>
        <fullName evidence="7">UPF0056 inner membrane protein</fullName>
    </recommendedName>
</protein>
<evidence type="ECO:0000313" key="8">
    <source>
        <dbReference type="EMBL" id="ABM77789.1"/>
    </source>
</evidence>
<dbReference type="NCBIfam" id="TIGR00427">
    <property type="entry name" value="NAAT family transporter"/>
    <property type="match status" value="1"/>
</dbReference>
<keyword evidence="6 7" id="KW-0472">Membrane</keyword>
<sequence>MSLLNTAIGIFTVANPIGNLPIYLSFTDGDQKTDKAIARNSAFTFLIALLLATWLGNDLLAIFGISQGAFQISGGLIVILIGLSMLRSKPPEEHHDPASIDRDKGSSGKGIVPIGIPLLAGPGTLTIAIADPVNSSIDGKISLSLIVLILTLMIYLIFDAAEMLSSKISISALQVLTKVMGIVLTSIAVQMLLDGLKISFPSISQ</sequence>
<dbReference type="PANTHER" id="PTHR33508">
    <property type="entry name" value="UPF0056 MEMBRANE PROTEIN YHCE"/>
    <property type="match status" value="1"/>
</dbReference>
<comment type="similarity">
    <text evidence="2 7">Belongs to the UPF0056 (MarC) family.</text>
</comment>
<evidence type="ECO:0000313" key="9">
    <source>
        <dbReference type="Proteomes" id="UP000002274"/>
    </source>
</evidence>
<dbReference type="STRING" id="59922.P9303_10401"/>
<reference evidence="8 9" key="1">
    <citation type="journal article" date="2007" name="PLoS Genet.">
        <title>Patterns and implications of gene gain and loss in the evolution of Prochlorococcus.</title>
        <authorList>
            <person name="Kettler G.C."/>
            <person name="Martiny A.C."/>
            <person name="Huang K."/>
            <person name="Zucker J."/>
            <person name="Coleman M.L."/>
            <person name="Rodrigue S."/>
            <person name="Chen F."/>
            <person name="Lapidus A."/>
            <person name="Ferriera S."/>
            <person name="Johnson J."/>
            <person name="Steglich C."/>
            <person name="Church G.M."/>
            <person name="Richardson P."/>
            <person name="Chisholm S.W."/>
        </authorList>
    </citation>
    <scope>NUCLEOTIDE SEQUENCE [LARGE SCALE GENOMIC DNA]</scope>
    <source>
        <strain evidence="8 9">MIT 9303</strain>
    </source>
</reference>
<evidence type="ECO:0000256" key="4">
    <source>
        <dbReference type="ARBA" id="ARBA00022692"/>
    </source>
</evidence>
<proteinExistence type="inferred from homology"/>
<keyword evidence="3" id="KW-1003">Cell membrane</keyword>